<evidence type="ECO:0000313" key="2">
    <source>
        <dbReference type="EMBL" id="ASU33151.1"/>
    </source>
</evidence>
<keyword evidence="3" id="KW-1185">Reference proteome</keyword>
<evidence type="ECO:0000256" key="1">
    <source>
        <dbReference type="SAM" id="SignalP"/>
    </source>
</evidence>
<evidence type="ECO:0000313" key="3">
    <source>
        <dbReference type="Proteomes" id="UP000215002"/>
    </source>
</evidence>
<gene>
    <name evidence="2" type="ORF">MuYL_1253</name>
</gene>
<feature type="chain" id="PRO_5012804576" description="Lipocalin-like domain-containing protein" evidence="1">
    <location>
        <begin position="26"/>
        <end position="153"/>
    </location>
</feature>
<dbReference type="EMBL" id="CP022743">
    <property type="protein sequence ID" value="ASU33151.1"/>
    <property type="molecule type" value="Genomic_DNA"/>
</dbReference>
<dbReference type="AlphaFoldDB" id="A0A223NUG2"/>
<reference evidence="2 3" key="1">
    <citation type="submission" date="2017-08" db="EMBL/GenBank/DDBJ databases">
        <title>Complete genome sequence of Mucilaginibacter sp. strain BJC16-A31.</title>
        <authorList>
            <consortium name="Henan University of Science and Technology"/>
            <person name="You X."/>
        </authorList>
    </citation>
    <scope>NUCLEOTIDE SEQUENCE [LARGE SCALE GENOMIC DNA]</scope>
    <source>
        <strain evidence="2 3">BJC16-A31</strain>
    </source>
</reference>
<dbReference type="Proteomes" id="UP000215002">
    <property type="component" value="Chromosome"/>
</dbReference>
<evidence type="ECO:0008006" key="4">
    <source>
        <dbReference type="Google" id="ProtNLM"/>
    </source>
</evidence>
<feature type="signal peptide" evidence="1">
    <location>
        <begin position="1"/>
        <end position="25"/>
    </location>
</feature>
<name>A0A223NUG2_9SPHI</name>
<keyword evidence="1" id="KW-0732">Signal</keyword>
<organism evidence="2 3">
    <name type="scientific">Mucilaginibacter xinganensis</name>
    <dbReference type="NCBI Taxonomy" id="1234841"/>
    <lineage>
        <taxon>Bacteria</taxon>
        <taxon>Pseudomonadati</taxon>
        <taxon>Bacteroidota</taxon>
        <taxon>Sphingobacteriia</taxon>
        <taxon>Sphingobacteriales</taxon>
        <taxon>Sphingobacteriaceae</taxon>
        <taxon>Mucilaginibacter</taxon>
    </lineage>
</organism>
<sequence>MFMKHKYLLLILPALLLCLYACKKAAQSKAITLTGRWFITKHDLKLLKGGVQVGQTIRTDYTSDDFDQFFDDGTGYQSARGNNNSPSLNTFHYTFKDSTLTIYINASPAVVEKVTKLTATEFAVHYETEIADPNNPGQPATEVDDYEFIRQAL</sequence>
<dbReference type="KEGG" id="muc:MuYL_1253"/>
<accession>A0A223NUG2</accession>
<proteinExistence type="predicted"/>
<protein>
    <recommendedName>
        <fullName evidence="4">Lipocalin-like domain-containing protein</fullName>
    </recommendedName>
</protein>